<sequence>MATTTSIIVLLKFFAGRQNNAAIDFGEFTEYLKRYSEHHLEEQPSLVNYMTDTANVLLKELEKLSANHQVLILSPTAEKKTIIVIAFFIEKFSQRYKEILAQPMTPFPQESDIPKKIPSEIITRRTGAELLNELLTKETLSDKYLYGLTMPHDMPSILLPSLVSVHTLAECAVQKLRTMLAKEEHHDYFMKKLTVSNPGKEMTAKNIFNRFVQNADSLTLFKEPEDSFYFLTQLLFFIRQDYEKVKDYTAEDIGILHAVYILEIIANYYKTRAQENSKKETAFKNLEQHLSKPPYYFTLGTITKFTSSSGVPLLGQYSEEELKNFLHTKTTESLANDLPEILVFKTELDKQPYFIYKNKVMPLIMRLCTDARAAIRETIRKNWFKVLKNFDDLPEMKEQKAFEKRLEKEVSVQSPVLYALLTSSFLPLINYEMNMQQDESGLEGGRISLFENGRLVPYSEILLMNRQELLTDTKILLPVWYTIPVISWIMKLIMRPPKSKKQKPEKTSAQIYREQEEEKSKHDKMEMALSKKSMVSRKVALRESARKLEEELVPSSSTLDRELHSYERTWNKLIGKTTHNNLTEDVNSLIRDYLRKVLRHIKSEGFNRERIENLADTLVKTPALQKIGETDAMLMYIQLYIVKLVKNLPA</sequence>
<evidence type="ECO:0000256" key="1">
    <source>
        <dbReference type="SAM" id="MobiDB-lite"/>
    </source>
</evidence>
<dbReference type="RefSeq" id="WP_078930596.1">
    <property type="nucleotide sequence ID" value="NZ_FUXC01000003.1"/>
</dbReference>
<organism evidence="2 3">
    <name type="scientific">Treponema berlinense</name>
    <dbReference type="NCBI Taxonomy" id="225004"/>
    <lineage>
        <taxon>Bacteria</taxon>
        <taxon>Pseudomonadati</taxon>
        <taxon>Spirochaetota</taxon>
        <taxon>Spirochaetia</taxon>
        <taxon>Spirochaetales</taxon>
        <taxon>Treponemataceae</taxon>
        <taxon>Treponema</taxon>
    </lineage>
</organism>
<dbReference type="EMBL" id="FUXC01000003">
    <property type="protein sequence ID" value="SJZ64463.1"/>
    <property type="molecule type" value="Genomic_DNA"/>
</dbReference>
<keyword evidence="3" id="KW-1185">Reference proteome</keyword>
<dbReference type="Proteomes" id="UP000190395">
    <property type="component" value="Unassembled WGS sequence"/>
</dbReference>
<accession>A0A1T4MBY0</accession>
<evidence type="ECO:0000313" key="2">
    <source>
        <dbReference type="EMBL" id="SJZ64463.1"/>
    </source>
</evidence>
<evidence type="ECO:0000313" key="3">
    <source>
        <dbReference type="Proteomes" id="UP000190395"/>
    </source>
</evidence>
<dbReference type="OrthoDB" id="353788at2"/>
<dbReference type="STRING" id="225004.SAMN02745152_00846"/>
<feature type="compositionally biased region" description="Basic and acidic residues" evidence="1">
    <location>
        <begin position="513"/>
        <end position="525"/>
    </location>
</feature>
<dbReference type="GeneID" id="303367104"/>
<feature type="region of interest" description="Disordered" evidence="1">
    <location>
        <begin position="499"/>
        <end position="525"/>
    </location>
</feature>
<dbReference type="AlphaFoldDB" id="A0A1T4MBY0"/>
<proteinExistence type="predicted"/>
<protein>
    <submittedName>
        <fullName evidence="2">Uncharacterized protein</fullName>
    </submittedName>
</protein>
<reference evidence="2 3" key="1">
    <citation type="submission" date="2017-02" db="EMBL/GenBank/DDBJ databases">
        <authorList>
            <person name="Peterson S.W."/>
        </authorList>
    </citation>
    <scope>NUCLEOTIDE SEQUENCE [LARGE SCALE GENOMIC DNA]</scope>
    <source>
        <strain evidence="2 3">ATCC BAA-909</strain>
    </source>
</reference>
<gene>
    <name evidence="2" type="ORF">SAMN02745152_00846</name>
</gene>
<name>A0A1T4MBY0_9SPIR</name>